<evidence type="ECO:0000256" key="1">
    <source>
        <dbReference type="SAM" id="Phobius"/>
    </source>
</evidence>
<feature type="transmembrane region" description="Helical" evidence="1">
    <location>
        <begin position="20"/>
        <end position="40"/>
    </location>
</feature>
<organism evidence="2 3">
    <name type="scientific">Tychonema bourrellyi FEM_GT703</name>
    <dbReference type="NCBI Taxonomy" id="2040638"/>
    <lineage>
        <taxon>Bacteria</taxon>
        <taxon>Bacillati</taxon>
        <taxon>Cyanobacteriota</taxon>
        <taxon>Cyanophyceae</taxon>
        <taxon>Oscillatoriophycideae</taxon>
        <taxon>Oscillatoriales</taxon>
        <taxon>Microcoleaceae</taxon>
        <taxon>Tychonema</taxon>
    </lineage>
</organism>
<dbReference type="EMBL" id="NXIB02000084">
    <property type="protein sequence ID" value="PHX54673.1"/>
    <property type="molecule type" value="Genomic_DNA"/>
</dbReference>
<dbReference type="NCBIfam" id="NF038305">
    <property type="entry name" value="HpsJ_fam"/>
    <property type="match status" value="1"/>
</dbReference>
<gene>
    <name evidence="2" type="ORF">CP500_014715</name>
</gene>
<accession>A0A2G4EYT1</accession>
<dbReference type="RefSeq" id="WP_096830970.1">
    <property type="nucleotide sequence ID" value="NZ_NXIB02000084.1"/>
</dbReference>
<name>A0A2G4EYT1_9CYAN</name>
<feature type="transmembrane region" description="Helical" evidence="1">
    <location>
        <begin position="200"/>
        <end position="218"/>
    </location>
</feature>
<feature type="transmembrane region" description="Helical" evidence="1">
    <location>
        <begin position="52"/>
        <end position="72"/>
    </location>
</feature>
<dbReference type="OrthoDB" id="532366at2"/>
<keyword evidence="1" id="KW-0812">Transmembrane</keyword>
<dbReference type="InterPro" id="IPR047709">
    <property type="entry name" value="HpsJ-like"/>
</dbReference>
<proteinExistence type="predicted"/>
<keyword evidence="1" id="KW-1133">Transmembrane helix</keyword>
<keyword evidence="1" id="KW-0472">Membrane</keyword>
<sequence>MNEMQGDQGFSMYRLRWVGYGLLILSLLDTIAVLTPANFGVRAWELQTIGAIVERVPVPLLAMALIFFGEGYDRKPLEDIFLKILSWVCLLLALVFLLMLPLGIFGAISVNTQSSKQITSQANQQLAQLQQIEERLNKGTPEDLKNLGAELTRLGVQADTKNPQELKSQILARITPAKERLQAQSTAVQSNQRLGLFKNAIKWLLGALISSVLFFMMWRGTDWAR</sequence>
<keyword evidence="3" id="KW-1185">Reference proteome</keyword>
<dbReference type="Proteomes" id="UP000226442">
    <property type="component" value="Unassembled WGS sequence"/>
</dbReference>
<dbReference type="AlphaFoldDB" id="A0A2G4EYT1"/>
<feature type="transmembrane region" description="Helical" evidence="1">
    <location>
        <begin position="84"/>
        <end position="108"/>
    </location>
</feature>
<evidence type="ECO:0000313" key="2">
    <source>
        <dbReference type="EMBL" id="PHX54673.1"/>
    </source>
</evidence>
<reference evidence="2" key="1">
    <citation type="submission" date="2017-10" db="EMBL/GenBank/DDBJ databases">
        <title>Draft genome sequence of the planktic cyanobacteria Tychonema bourrellyi isolated from alpine lentic freshwater.</title>
        <authorList>
            <person name="Tett A."/>
            <person name="Armanini F."/>
            <person name="Asnicar F."/>
            <person name="Boscaini A."/>
            <person name="Pasolli E."/>
            <person name="Zolfo M."/>
            <person name="Donati C."/>
            <person name="Salmaso N."/>
            <person name="Segata N."/>
        </authorList>
    </citation>
    <scope>NUCLEOTIDE SEQUENCE</scope>
    <source>
        <strain evidence="2">FEM_GT703</strain>
    </source>
</reference>
<evidence type="ECO:0000313" key="3">
    <source>
        <dbReference type="Proteomes" id="UP000226442"/>
    </source>
</evidence>
<protein>
    <submittedName>
        <fullName evidence="2">Uncharacterized protein</fullName>
    </submittedName>
</protein>
<comment type="caution">
    <text evidence="2">The sequence shown here is derived from an EMBL/GenBank/DDBJ whole genome shotgun (WGS) entry which is preliminary data.</text>
</comment>